<sequence length="466" mass="49675">MASDDGIELAEASPHRSTSNPTSPHRSSDEAPSNAIEQEDIPPNGGYGWVCTVAVFLINCHTWGVNSAWSIFLAQYLAHSTFPGASRLSYALIGGLSISQALLSTPLVNLFFARFGTRPTLLLGTLLVFAALLGASYASAIWHLFLSQGVAFGWGMGFLYIPASTILPRWFSTRRSLAVGLATSGAGLGGLAYNLAAGHLVETVGLQWTYRVLALCSLGANLLSSLLLRDRPRAVSGRSAEKVKAFDFRELGRVEVVLVGFWGTVTELGYITLLYSLPSYAAAKGLSTRQGSLVSALLNLGLGVGRPLIGYYSDAFGRINVATAMTALCGLLCLGLWIPADSFPALLAFALLAGTVCGTFWGTMGPVTAEVVGLQRLNASFGVIFLALVWPTTFAEPIALRLVDTSGYLSAKIFVGVMFLLGAGSVWLLRSWKVTQIERKRAVEAGCEEGIGFWFSPRKLFVGGKI</sequence>
<keyword evidence="2" id="KW-1185">Reference proteome</keyword>
<evidence type="ECO:0000313" key="1">
    <source>
        <dbReference type="EMBL" id="KAK8212781.1"/>
    </source>
</evidence>
<dbReference type="EMBL" id="JAMKPW020000012">
    <property type="protein sequence ID" value="KAK8212781.1"/>
    <property type="molecule type" value="Genomic_DNA"/>
</dbReference>
<proteinExistence type="predicted"/>
<accession>A0ACC3SIL5</accession>
<reference evidence="1" key="1">
    <citation type="submission" date="2024-02" db="EMBL/GenBank/DDBJ databases">
        <title>Metagenome Assembled Genome of Zalaria obscura JY119.</title>
        <authorList>
            <person name="Vighnesh L."/>
            <person name="Jagadeeshwari U."/>
            <person name="Venkata Ramana C."/>
            <person name="Sasikala C."/>
        </authorList>
    </citation>
    <scope>NUCLEOTIDE SEQUENCE</scope>
    <source>
        <strain evidence="1">JY119</strain>
    </source>
</reference>
<protein>
    <submittedName>
        <fullName evidence="1">Uncharacterized protein</fullName>
    </submittedName>
</protein>
<gene>
    <name evidence="1" type="ORF">M8818_002946</name>
</gene>
<comment type="caution">
    <text evidence="1">The sequence shown here is derived from an EMBL/GenBank/DDBJ whole genome shotgun (WGS) entry which is preliminary data.</text>
</comment>
<dbReference type="Proteomes" id="UP001320706">
    <property type="component" value="Unassembled WGS sequence"/>
</dbReference>
<evidence type="ECO:0000313" key="2">
    <source>
        <dbReference type="Proteomes" id="UP001320706"/>
    </source>
</evidence>
<name>A0ACC3SIL5_9PEZI</name>
<organism evidence="1 2">
    <name type="scientific">Zalaria obscura</name>
    <dbReference type="NCBI Taxonomy" id="2024903"/>
    <lineage>
        <taxon>Eukaryota</taxon>
        <taxon>Fungi</taxon>
        <taxon>Dikarya</taxon>
        <taxon>Ascomycota</taxon>
        <taxon>Pezizomycotina</taxon>
        <taxon>Dothideomycetes</taxon>
        <taxon>Dothideomycetidae</taxon>
        <taxon>Dothideales</taxon>
        <taxon>Zalariaceae</taxon>
        <taxon>Zalaria</taxon>
    </lineage>
</organism>